<feature type="compositionally biased region" description="Polar residues" evidence="1">
    <location>
        <begin position="79"/>
        <end position="96"/>
    </location>
</feature>
<evidence type="ECO:0000313" key="2">
    <source>
        <dbReference type="EMBL" id="MPC95972.1"/>
    </source>
</evidence>
<proteinExistence type="predicted"/>
<accession>A0A5B7JIJ1</accession>
<gene>
    <name evidence="2" type="ORF">E2C01_091202</name>
</gene>
<reference evidence="2 3" key="1">
    <citation type="submission" date="2019-05" db="EMBL/GenBank/DDBJ databases">
        <title>Another draft genome of Portunus trituberculatus and its Hox gene families provides insights of decapod evolution.</title>
        <authorList>
            <person name="Jeong J.-H."/>
            <person name="Song I."/>
            <person name="Kim S."/>
            <person name="Choi T."/>
            <person name="Kim D."/>
            <person name="Ryu S."/>
            <person name="Kim W."/>
        </authorList>
    </citation>
    <scope>NUCLEOTIDE SEQUENCE [LARGE SCALE GENOMIC DNA]</scope>
    <source>
        <tissue evidence="2">Muscle</tissue>
    </source>
</reference>
<comment type="caution">
    <text evidence="2">The sequence shown here is derived from an EMBL/GenBank/DDBJ whole genome shotgun (WGS) entry which is preliminary data.</text>
</comment>
<dbReference type="Proteomes" id="UP000324222">
    <property type="component" value="Unassembled WGS sequence"/>
</dbReference>
<evidence type="ECO:0000256" key="1">
    <source>
        <dbReference type="SAM" id="MobiDB-lite"/>
    </source>
</evidence>
<sequence length="96" mass="10906">MERKNTLEWYKEKEAPIVWMECKELQVVGVRSIVCQMYDIEEDETVEHVICWSVKRAADPKAWLRSDPESPVASRLRSRSGTGTQAAAQVTEGPSP</sequence>
<dbReference type="AlphaFoldDB" id="A0A5B7JIJ1"/>
<organism evidence="2 3">
    <name type="scientific">Portunus trituberculatus</name>
    <name type="common">Swimming crab</name>
    <name type="synonym">Neptunus trituberculatus</name>
    <dbReference type="NCBI Taxonomy" id="210409"/>
    <lineage>
        <taxon>Eukaryota</taxon>
        <taxon>Metazoa</taxon>
        <taxon>Ecdysozoa</taxon>
        <taxon>Arthropoda</taxon>
        <taxon>Crustacea</taxon>
        <taxon>Multicrustacea</taxon>
        <taxon>Malacostraca</taxon>
        <taxon>Eumalacostraca</taxon>
        <taxon>Eucarida</taxon>
        <taxon>Decapoda</taxon>
        <taxon>Pleocyemata</taxon>
        <taxon>Brachyura</taxon>
        <taxon>Eubrachyura</taxon>
        <taxon>Portunoidea</taxon>
        <taxon>Portunidae</taxon>
        <taxon>Portuninae</taxon>
        <taxon>Portunus</taxon>
    </lineage>
</organism>
<keyword evidence="3" id="KW-1185">Reference proteome</keyword>
<protein>
    <submittedName>
        <fullName evidence="2">Uncharacterized protein</fullName>
    </submittedName>
</protein>
<evidence type="ECO:0000313" key="3">
    <source>
        <dbReference type="Proteomes" id="UP000324222"/>
    </source>
</evidence>
<name>A0A5B7JIJ1_PORTR</name>
<dbReference type="EMBL" id="VSRR010104135">
    <property type="protein sequence ID" value="MPC95972.1"/>
    <property type="molecule type" value="Genomic_DNA"/>
</dbReference>
<feature type="region of interest" description="Disordered" evidence="1">
    <location>
        <begin position="63"/>
        <end position="96"/>
    </location>
</feature>